<dbReference type="eggNOG" id="ENOG502RJUN">
    <property type="taxonomic scope" value="Eukaryota"/>
</dbReference>
<dbReference type="AlphaFoldDB" id="K9FT38"/>
<dbReference type="EMBL" id="AKCT01000340">
    <property type="protein sequence ID" value="EKV04256.1"/>
    <property type="molecule type" value="Genomic_DNA"/>
</dbReference>
<dbReference type="STRING" id="1170229.K9FT38"/>
<sequence length="169" mass="19967">MRTRRLLREEITYSLAKEREVNILHQLGYFDQQCHFFSHLYARREWMKAIIAHHLGFRSTDMCHIAKMDDWFRGSFNVCVPVTIENWKERQQPGLRVILRFPLPYRVGEGFRPGNGDEKIRCEAGAYAWLQQNCPDVPIARLYGFAMSTGETVRNKMFLLKTQRLILTT</sequence>
<dbReference type="InParanoid" id="K9FT38"/>
<organism evidence="1 2">
    <name type="scientific">Penicillium digitatum (strain PHI26 / CECT 20796)</name>
    <name type="common">Green mold</name>
    <dbReference type="NCBI Taxonomy" id="1170229"/>
    <lineage>
        <taxon>Eukaryota</taxon>
        <taxon>Fungi</taxon>
        <taxon>Dikarya</taxon>
        <taxon>Ascomycota</taxon>
        <taxon>Pezizomycotina</taxon>
        <taxon>Eurotiomycetes</taxon>
        <taxon>Eurotiomycetidae</taxon>
        <taxon>Eurotiales</taxon>
        <taxon>Aspergillaceae</taxon>
        <taxon>Penicillium</taxon>
    </lineage>
</organism>
<evidence type="ECO:0000313" key="1">
    <source>
        <dbReference type="EMBL" id="EKV04256.1"/>
    </source>
</evidence>
<keyword evidence="2" id="KW-1185">Reference proteome</keyword>
<dbReference type="HOGENOM" id="CLU_134557_0_0_1"/>
<dbReference type="Proteomes" id="UP000009882">
    <property type="component" value="Unassembled WGS sequence"/>
</dbReference>
<gene>
    <name evidence="1" type="ORF">PDIG_90130</name>
</gene>
<proteinExistence type="predicted"/>
<dbReference type="OrthoDB" id="3645574at2759"/>
<dbReference type="OMA" id="WIKTIVA"/>
<reference evidence="2" key="1">
    <citation type="journal article" date="2012" name="BMC Genomics">
        <title>Genome sequence of the necrotrophic fungus Penicillium digitatum, the main postharvest pathogen of citrus.</title>
        <authorList>
            <person name="Marcet-Houben M."/>
            <person name="Ballester A.-R."/>
            <person name="de la Fuente B."/>
            <person name="Harries E."/>
            <person name="Marcos J.F."/>
            <person name="Gonzalez-Candelas L."/>
            <person name="Gabaldon T."/>
        </authorList>
    </citation>
    <scope>NUCLEOTIDE SEQUENCE [LARGE SCALE GENOMIC DNA]</scope>
    <source>
        <strain evidence="2">PHI26 / CECT 20796</strain>
    </source>
</reference>
<accession>K9FT38</accession>
<evidence type="ECO:0000313" key="2">
    <source>
        <dbReference type="Proteomes" id="UP000009882"/>
    </source>
</evidence>
<name>K9FT38_PEND2</name>
<protein>
    <submittedName>
        <fullName evidence="1">Uncharacterized protein</fullName>
    </submittedName>
</protein>
<comment type="caution">
    <text evidence="1">The sequence shown here is derived from an EMBL/GenBank/DDBJ whole genome shotgun (WGS) entry which is preliminary data.</text>
</comment>